<evidence type="ECO:0000256" key="1">
    <source>
        <dbReference type="SAM" id="Coils"/>
    </source>
</evidence>
<proteinExistence type="predicted"/>
<gene>
    <name evidence="3" type="ORF">Q4I30_001316</name>
</gene>
<name>A0AAW3AY27_9TRYP</name>
<keyword evidence="1" id="KW-0175">Coiled coil</keyword>
<protein>
    <submittedName>
        <fullName evidence="3">Uncharacterized protein</fullName>
    </submittedName>
</protein>
<comment type="caution">
    <text evidence="3">The sequence shown here is derived from an EMBL/GenBank/DDBJ whole genome shotgun (WGS) entry which is preliminary data.</text>
</comment>
<organism evidence="3 4">
    <name type="scientific">Leishmania utingensis</name>
    <dbReference type="NCBI Taxonomy" id="653362"/>
    <lineage>
        <taxon>Eukaryota</taxon>
        <taxon>Discoba</taxon>
        <taxon>Euglenozoa</taxon>
        <taxon>Kinetoplastea</taxon>
        <taxon>Metakinetoplastina</taxon>
        <taxon>Trypanosomatida</taxon>
        <taxon>Trypanosomatidae</taxon>
        <taxon>Leishmaniinae</taxon>
        <taxon>Leishmania</taxon>
    </lineage>
</organism>
<feature type="region of interest" description="Disordered" evidence="2">
    <location>
        <begin position="168"/>
        <end position="240"/>
    </location>
</feature>
<reference evidence="3 4" key="1">
    <citation type="submission" date="2024-02" db="EMBL/GenBank/DDBJ databases">
        <title>FIRST GENOME SEQUENCES OF Leishmania (Viannia) shawi, Leishmania (Viannia) lindenbergi AND Leishmania (Viannia) utingensis.</title>
        <authorList>
            <person name="Resadore F."/>
            <person name="Custodio M.G.F."/>
            <person name="Boite M.C."/>
            <person name="Cupolillo E."/>
            <person name="Ferreira G.E.M."/>
        </authorList>
    </citation>
    <scope>NUCLEOTIDE SEQUENCE [LARGE SCALE GENOMIC DNA]</scope>
    <source>
        <strain evidence="3 4">ITUB/BR/1977/M4964</strain>
    </source>
</reference>
<evidence type="ECO:0000256" key="2">
    <source>
        <dbReference type="SAM" id="MobiDB-lite"/>
    </source>
</evidence>
<dbReference type="EMBL" id="JBAMZL010000008">
    <property type="protein sequence ID" value="KAL0513861.1"/>
    <property type="molecule type" value="Genomic_DNA"/>
</dbReference>
<accession>A0AAW3AY27</accession>
<evidence type="ECO:0000313" key="3">
    <source>
        <dbReference type="EMBL" id="KAL0513861.1"/>
    </source>
</evidence>
<feature type="compositionally biased region" description="Low complexity" evidence="2">
    <location>
        <begin position="216"/>
        <end position="227"/>
    </location>
</feature>
<dbReference type="Proteomes" id="UP001482455">
    <property type="component" value="Unassembled WGS sequence"/>
</dbReference>
<feature type="coiled-coil region" evidence="1">
    <location>
        <begin position="116"/>
        <end position="143"/>
    </location>
</feature>
<evidence type="ECO:0000313" key="4">
    <source>
        <dbReference type="Proteomes" id="UP001482455"/>
    </source>
</evidence>
<sequence length="335" mass="35563">MGEYMCTSCGTPACLVLSTSPALPSSDTALSGKSQIFPQGESLGALPSLIRFCIVCGSDVAFRSQVPSHKRPTNSAAVTEPKRRCMAASHSSSGPLAVPTAMVSATTMHTAVLALTRQHQAEKMALQQELNQLKAMLAAALKRHPSLSQSERASARAVVSAPHVKDASWLDSDCGGGSHHSRSGSRFSNGRSRTRSPSIVLPAYCTAGPSMPPDEAAGTLTATTGNASMPLQDSAPPRWSRTLPRHSCSYDSSIAAPECAAAPTVVPTRVEARLNSGCSVSLLNDESPRRSAPLTPRMPFPVTPLRELSEDGVHDCHQRQQDEYARLREALLQQL</sequence>
<dbReference type="AlphaFoldDB" id="A0AAW3AY27"/>
<keyword evidence="4" id="KW-1185">Reference proteome</keyword>